<evidence type="ECO:0000313" key="6">
    <source>
        <dbReference type="EMBL" id="CUH61299.1"/>
    </source>
</evidence>
<gene>
    <name evidence="6" type="ORF">THS5294_02602</name>
</gene>
<dbReference type="InterPro" id="IPR024199">
    <property type="entry name" value="Uncharacterised_DsbB"/>
</dbReference>
<evidence type="ECO:0000256" key="1">
    <source>
        <dbReference type="ARBA" id="ARBA00004141"/>
    </source>
</evidence>
<sequence>MILHDMSQKQMVMVAAGGSLVLLAGAYLFQALGYAPCQMCLWQRWPHGAAIVLGLVAIAGIAPRVTAYVGAAAALTTAGIGAFHSGVEQGWWEGPSACSSAGNDLGTLSGADLLSTAIQDTIIMCNEIAWSFMGLSMATWNMVLSLVFVAIWLRAARMA</sequence>
<keyword evidence="2 5" id="KW-0812">Transmembrane</keyword>
<proteinExistence type="predicted"/>
<evidence type="ECO:0000313" key="7">
    <source>
        <dbReference type="Proteomes" id="UP000051298"/>
    </source>
</evidence>
<feature type="transmembrane region" description="Helical" evidence="5">
    <location>
        <begin position="12"/>
        <end position="33"/>
    </location>
</feature>
<dbReference type="AlphaFoldDB" id="A0A0P1F112"/>
<keyword evidence="3 5" id="KW-1133">Transmembrane helix</keyword>
<dbReference type="GO" id="GO:0006457">
    <property type="term" value="P:protein folding"/>
    <property type="evidence" value="ECO:0007669"/>
    <property type="project" value="InterPro"/>
</dbReference>
<dbReference type="InterPro" id="IPR023380">
    <property type="entry name" value="DsbB-like_sf"/>
</dbReference>
<feature type="transmembrane region" description="Helical" evidence="5">
    <location>
        <begin position="45"/>
        <end position="62"/>
    </location>
</feature>
<dbReference type="GO" id="GO:0016020">
    <property type="term" value="C:membrane"/>
    <property type="evidence" value="ECO:0007669"/>
    <property type="project" value="UniProtKB-SubCell"/>
</dbReference>
<organism evidence="6 7">
    <name type="scientific">Thalassobacter stenotrophicus</name>
    <dbReference type="NCBI Taxonomy" id="266809"/>
    <lineage>
        <taxon>Bacteria</taxon>
        <taxon>Pseudomonadati</taxon>
        <taxon>Pseudomonadota</taxon>
        <taxon>Alphaproteobacteria</taxon>
        <taxon>Rhodobacterales</taxon>
        <taxon>Roseobacteraceae</taxon>
        <taxon>Thalassobacter</taxon>
    </lineage>
</organism>
<dbReference type="InterPro" id="IPR003752">
    <property type="entry name" value="DiS_bond_form_DsbB/BdbC"/>
</dbReference>
<keyword evidence="4 5" id="KW-0472">Membrane</keyword>
<evidence type="ECO:0000256" key="2">
    <source>
        <dbReference type="ARBA" id="ARBA00022692"/>
    </source>
</evidence>
<dbReference type="Pfam" id="PF02600">
    <property type="entry name" value="DsbB"/>
    <property type="match status" value="1"/>
</dbReference>
<dbReference type="EMBL" id="CYRX01000031">
    <property type="protein sequence ID" value="CUH61299.1"/>
    <property type="molecule type" value="Genomic_DNA"/>
</dbReference>
<protein>
    <submittedName>
        <fullName evidence="6">Disulfide bond formation protein B</fullName>
    </submittedName>
</protein>
<reference evidence="6 7" key="1">
    <citation type="submission" date="2015-09" db="EMBL/GenBank/DDBJ databases">
        <authorList>
            <consortium name="Swine Surveillance"/>
        </authorList>
    </citation>
    <scope>NUCLEOTIDE SEQUENCE [LARGE SCALE GENOMIC DNA]</scope>
    <source>
        <strain evidence="6 7">CECT 5294</strain>
    </source>
</reference>
<dbReference type="SUPFAM" id="SSF158442">
    <property type="entry name" value="DsbB-like"/>
    <property type="match status" value="1"/>
</dbReference>
<accession>A0A0P1F112</accession>
<dbReference type="GO" id="GO:0015035">
    <property type="term" value="F:protein-disulfide reductase activity"/>
    <property type="evidence" value="ECO:0007669"/>
    <property type="project" value="InterPro"/>
</dbReference>
<dbReference type="Gene3D" id="1.20.1550.10">
    <property type="entry name" value="DsbB-like"/>
    <property type="match status" value="1"/>
</dbReference>
<evidence type="ECO:0000256" key="3">
    <source>
        <dbReference type="ARBA" id="ARBA00022989"/>
    </source>
</evidence>
<dbReference type="Proteomes" id="UP000051298">
    <property type="component" value="Unassembled WGS sequence"/>
</dbReference>
<evidence type="ECO:0000256" key="4">
    <source>
        <dbReference type="ARBA" id="ARBA00023136"/>
    </source>
</evidence>
<dbReference type="PIRSF" id="PIRSF033913">
    <property type="entry name" value="S-S_format_DsbB"/>
    <property type="match status" value="1"/>
</dbReference>
<dbReference type="eggNOG" id="COG1495">
    <property type="taxonomic scope" value="Bacteria"/>
</dbReference>
<dbReference type="STRING" id="266809.PM03_12425"/>
<name>A0A0P1F112_9RHOB</name>
<evidence type="ECO:0000256" key="5">
    <source>
        <dbReference type="SAM" id="Phobius"/>
    </source>
</evidence>
<comment type="subcellular location">
    <subcellularLocation>
        <location evidence="1">Membrane</location>
        <topology evidence="1">Multi-pass membrane protein</topology>
    </subcellularLocation>
</comment>
<feature type="transmembrane region" description="Helical" evidence="5">
    <location>
        <begin position="128"/>
        <end position="153"/>
    </location>
</feature>